<dbReference type="Proteomes" id="UP001432322">
    <property type="component" value="Unassembled WGS sequence"/>
</dbReference>
<proteinExistence type="predicted"/>
<comment type="caution">
    <text evidence="3">The sequence shown here is derived from an EMBL/GenBank/DDBJ whole genome shotgun (WGS) entry which is preliminary data.</text>
</comment>
<evidence type="ECO:0000313" key="5">
    <source>
        <dbReference type="Proteomes" id="UP001432322"/>
    </source>
</evidence>
<dbReference type="EMBL" id="BTSY01000145">
    <property type="protein sequence ID" value="GMT37462.1"/>
    <property type="molecule type" value="Genomic_DNA"/>
</dbReference>
<evidence type="ECO:0000256" key="2">
    <source>
        <dbReference type="SAM" id="Phobius"/>
    </source>
</evidence>
<feature type="region of interest" description="Disordered" evidence="1">
    <location>
        <begin position="90"/>
        <end position="143"/>
    </location>
</feature>
<sequence>LIERRMAAMNSTNSIVVLPPLTEIGGGLKISPNIWIFLVAFTVIIALFALVGLIKYLRTKQSSARTTDVRDEFMQSKDVTPREIFSVESGSTRTHCLPTPPPTAKTSPTHNLSPPEVIITPPTPIPGEEERTKTKRSYSLEDF</sequence>
<protein>
    <submittedName>
        <fullName evidence="3">Uncharacterized protein</fullName>
    </submittedName>
</protein>
<keyword evidence="2" id="KW-0812">Transmembrane</keyword>
<feature type="non-terminal residue" evidence="3">
    <location>
        <position position="1"/>
    </location>
</feature>
<reference evidence="3" key="1">
    <citation type="submission" date="2023-10" db="EMBL/GenBank/DDBJ databases">
        <title>Genome assembly of Pristionchus species.</title>
        <authorList>
            <person name="Yoshida K."/>
            <person name="Sommer R.J."/>
        </authorList>
    </citation>
    <scope>NUCLEOTIDE SEQUENCE</scope>
    <source>
        <strain evidence="3">RS5133</strain>
    </source>
</reference>
<accession>A0AAV5WXE9</accession>
<evidence type="ECO:0000256" key="1">
    <source>
        <dbReference type="SAM" id="MobiDB-lite"/>
    </source>
</evidence>
<gene>
    <name evidence="3" type="ORF">PFISCL1PPCAC_26969</name>
    <name evidence="4" type="ORF">PFISCL1PPCAC_28759</name>
</gene>
<keyword evidence="2" id="KW-1133">Transmembrane helix</keyword>
<feature type="compositionally biased region" description="Low complexity" evidence="1">
    <location>
        <begin position="104"/>
        <end position="120"/>
    </location>
</feature>
<keyword evidence="2" id="KW-0472">Membrane</keyword>
<evidence type="ECO:0000313" key="3">
    <source>
        <dbReference type="EMBL" id="GMT35672.1"/>
    </source>
</evidence>
<organism evidence="3 5">
    <name type="scientific">Pristionchus fissidentatus</name>
    <dbReference type="NCBI Taxonomy" id="1538716"/>
    <lineage>
        <taxon>Eukaryota</taxon>
        <taxon>Metazoa</taxon>
        <taxon>Ecdysozoa</taxon>
        <taxon>Nematoda</taxon>
        <taxon>Chromadorea</taxon>
        <taxon>Rhabditida</taxon>
        <taxon>Rhabditina</taxon>
        <taxon>Diplogasteromorpha</taxon>
        <taxon>Diplogasteroidea</taxon>
        <taxon>Neodiplogasteridae</taxon>
        <taxon>Pristionchus</taxon>
    </lineage>
</organism>
<dbReference type="EMBL" id="BTSY01000007">
    <property type="protein sequence ID" value="GMT35672.1"/>
    <property type="molecule type" value="Genomic_DNA"/>
</dbReference>
<dbReference type="AlphaFoldDB" id="A0AAV5WXE9"/>
<name>A0AAV5WXE9_9BILA</name>
<feature type="transmembrane region" description="Helical" evidence="2">
    <location>
        <begin position="34"/>
        <end position="57"/>
    </location>
</feature>
<evidence type="ECO:0000313" key="4">
    <source>
        <dbReference type="EMBL" id="GMT37462.1"/>
    </source>
</evidence>
<keyword evidence="5" id="KW-1185">Reference proteome</keyword>